<accession>A0A078ATX0</accession>
<organism evidence="1 2">
    <name type="scientific">Stylonychia lemnae</name>
    <name type="common">Ciliate</name>
    <dbReference type="NCBI Taxonomy" id="5949"/>
    <lineage>
        <taxon>Eukaryota</taxon>
        <taxon>Sar</taxon>
        <taxon>Alveolata</taxon>
        <taxon>Ciliophora</taxon>
        <taxon>Intramacronucleata</taxon>
        <taxon>Spirotrichea</taxon>
        <taxon>Stichotrichia</taxon>
        <taxon>Sporadotrichida</taxon>
        <taxon>Oxytrichidae</taxon>
        <taxon>Stylonychinae</taxon>
        <taxon>Stylonychia</taxon>
    </lineage>
</organism>
<proteinExistence type="predicted"/>
<reference evidence="1 2" key="1">
    <citation type="submission" date="2014-06" db="EMBL/GenBank/DDBJ databases">
        <authorList>
            <person name="Swart Estienne"/>
        </authorList>
    </citation>
    <scope>NUCLEOTIDE SEQUENCE [LARGE SCALE GENOMIC DNA]</scope>
    <source>
        <strain evidence="1 2">130c</strain>
    </source>
</reference>
<evidence type="ECO:0000313" key="2">
    <source>
        <dbReference type="Proteomes" id="UP000039865"/>
    </source>
</evidence>
<name>A0A078ATX0_STYLE</name>
<gene>
    <name evidence="1" type="primary">Contig116.g141</name>
    <name evidence="1" type="ORF">STYLEM_13353</name>
</gene>
<dbReference type="EMBL" id="CCKQ01012674">
    <property type="protein sequence ID" value="CDW84293.1"/>
    <property type="molecule type" value="Genomic_DNA"/>
</dbReference>
<keyword evidence="2" id="KW-1185">Reference proteome</keyword>
<dbReference type="InParanoid" id="A0A078ATX0"/>
<dbReference type="AlphaFoldDB" id="A0A078ATX0"/>
<dbReference type="Proteomes" id="UP000039865">
    <property type="component" value="Unassembled WGS sequence"/>
</dbReference>
<evidence type="ECO:0000313" key="1">
    <source>
        <dbReference type="EMBL" id="CDW84293.1"/>
    </source>
</evidence>
<protein>
    <submittedName>
        <fullName evidence="1">Uncharacterized protein</fullName>
    </submittedName>
</protein>
<sequence length="644" mass="76933">MCDQSKIWLELISQASKSKQTGVSCNDNLLKSLYLGYAKMYDNFAPLVNLLILFKNVKQVTNFMTIFDNQKAFLDEKVMKDKFKMPLLEKFILRKILKYGVLDFNKEEDSQTHKIFIFQYSRYILTKKDQKNLQTLKNLKFLLSDQQDYVNKYALTKFYIASLNDMNKTNQQHKEVICQLNEIITNYHDLLPHRQTYYHFRDLIEEINIRSYLLDLDQLIAFENWALLNLHKNWPIFDLQFEHFKLQQNYYGKYNIKQQQKTQVNKKIRKSQLNQTIQNIKDQNLLQVEARRVKEKQFGSYQNNFEETHQALEKIQQNKNRSQYSSTKKQLISMKADINKRMKTCFDIVNYKVIGTNQLLFFGDFKDKEIQDIIVRFANRIHIDIQGALNNGIDLTDNLQYAIERLLISIIKGFKFQKEELDQSKSLQEGSLNLHLDWTNLFNSSIDCITDQKRHLLLIKFIETHFEGSDLLMHMKLVKIVHQNLNLLEMEIKVQNLKNFETEQIFLLVDPNSGNFPFEMLDIFRNEKYDFQLNQYNRQIQIASRIPTLDWLYKRNLLSNNIQKPFKTFIMLQEDDSVSQMKQSYDKFFEQNHAKLAQFNVLRANDKLEDSLLINHLKKDQVYMQFSTLTGQLLIQICWPQFRH</sequence>